<evidence type="ECO:0000313" key="2">
    <source>
        <dbReference type="Proteomes" id="UP000634668"/>
    </source>
</evidence>
<keyword evidence="2" id="KW-1185">Reference proteome</keyword>
<dbReference type="AlphaFoldDB" id="A0A918MQS0"/>
<sequence length="85" mass="9857">MNKRKNILQVFEHSTLYYGRVYNDITFEEKHFNALAKLNQLHNNEYFTLLHKGIKFSQYVGVIQIDGLTIEILPKIDGGSSKEAL</sequence>
<organism evidence="1 2">
    <name type="scientific">Arenibacter certesii</name>
    <dbReference type="NCBI Taxonomy" id="228955"/>
    <lineage>
        <taxon>Bacteria</taxon>
        <taxon>Pseudomonadati</taxon>
        <taxon>Bacteroidota</taxon>
        <taxon>Flavobacteriia</taxon>
        <taxon>Flavobacteriales</taxon>
        <taxon>Flavobacteriaceae</taxon>
        <taxon>Arenibacter</taxon>
    </lineage>
</organism>
<gene>
    <name evidence="1" type="ORF">GCM10007383_36030</name>
</gene>
<dbReference type="Proteomes" id="UP000634668">
    <property type="component" value="Unassembled WGS sequence"/>
</dbReference>
<reference evidence="1" key="1">
    <citation type="journal article" date="2014" name="Int. J. Syst. Evol. Microbiol.">
        <title>Complete genome sequence of Corynebacterium casei LMG S-19264T (=DSM 44701T), isolated from a smear-ripened cheese.</title>
        <authorList>
            <consortium name="US DOE Joint Genome Institute (JGI-PGF)"/>
            <person name="Walter F."/>
            <person name="Albersmeier A."/>
            <person name="Kalinowski J."/>
            <person name="Ruckert C."/>
        </authorList>
    </citation>
    <scope>NUCLEOTIDE SEQUENCE</scope>
    <source>
        <strain evidence="1">KCTC 12113</strain>
    </source>
</reference>
<reference evidence="1" key="2">
    <citation type="submission" date="2020-09" db="EMBL/GenBank/DDBJ databases">
        <authorList>
            <person name="Sun Q."/>
            <person name="Kim S."/>
        </authorList>
    </citation>
    <scope>NUCLEOTIDE SEQUENCE</scope>
    <source>
        <strain evidence="1">KCTC 12113</strain>
    </source>
</reference>
<proteinExistence type="predicted"/>
<evidence type="ECO:0000313" key="1">
    <source>
        <dbReference type="EMBL" id="GGW48777.1"/>
    </source>
</evidence>
<name>A0A918MQS0_9FLAO</name>
<protein>
    <submittedName>
        <fullName evidence="1">Uncharacterized protein</fullName>
    </submittedName>
</protein>
<dbReference type="RefSeq" id="WP_051315822.1">
    <property type="nucleotide sequence ID" value="NZ_BMWP01000037.1"/>
</dbReference>
<accession>A0A918MQS0</accession>
<comment type="caution">
    <text evidence="1">The sequence shown here is derived from an EMBL/GenBank/DDBJ whole genome shotgun (WGS) entry which is preliminary data.</text>
</comment>
<dbReference type="EMBL" id="BMWP01000037">
    <property type="protein sequence ID" value="GGW48777.1"/>
    <property type="molecule type" value="Genomic_DNA"/>
</dbReference>